<dbReference type="Pfam" id="PF00891">
    <property type="entry name" value="Methyltransf_2"/>
    <property type="match status" value="1"/>
</dbReference>
<dbReference type="InterPro" id="IPR029063">
    <property type="entry name" value="SAM-dependent_MTases_sf"/>
</dbReference>
<protein>
    <submittedName>
        <fullName evidence="6">O-methyltransferase</fullName>
    </submittedName>
</protein>
<dbReference type="PANTHER" id="PTHR43712">
    <property type="entry name" value="PUTATIVE (AFU_ORTHOLOGUE AFUA_4G14580)-RELATED"/>
    <property type="match status" value="1"/>
</dbReference>
<keyword evidence="2 6" id="KW-0808">Transferase</keyword>
<dbReference type="OrthoDB" id="1535081at2759"/>
<evidence type="ECO:0000256" key="4">
    <source>
        <dbReference type="SAM" id="Phobius"/>
    </source>
</evidence>
<keyword evidence="1 6" id="KW-0489">Methyltransferase</keyword>
<gene>
    <name evidence="6" type="ORF">BO80DRAFT_414999</name>
</gene>
<evidence type="ECO:0000313" key="6">
    <source>
        <dbReference type="EMBL" id="RAK97344.1"/>
    </source>
</evidence>
<evidence type="ECO:0000256" key="3">
    <source>
        <dbReference type="ARBA" id="ARBA00022691"/>
    </source>
</evidence>
<keyword evidence="4" id="KW-0472">Membrane</keyword>
<feature type="domain" description="O-methyltransferase C-terminal" evidence="5">
    <location>
        <begin position="198"/>
        <end position="345"/>
    </location>
</feature>
<dbReference type="GO" id="GO:0044550">
    <property type="term" value="P:secondary metabolite biosynthetic process"/>
    <property type="evidence" value="ECO:0007669"/>
    <property type="project" value="UniProtKB-ARBA"/>
</dbReference>
<dbReference type="AlphaFoldDB" id="A0A395GPP9"/>
<dbReference type="VEuPathDB" id="FungiDB:BO80DRAFT_414999"/>
<dbReference type="InterPro" id="IPR001077">
    <property type="entry name" value="COMT_C"/>
</dbReference>
<evidence type="ECO:0000256" key="1">
    <source>
        <dbReference type="ARBA" id="ARBA00022603"/>
    </source>
</evidence>
<dbReference type="SUPFAM" id="SSF53335">
    <property type="entry name" value="S-adenosyl-L-methionine-dependent methyltransferases"/>
    <property type="match status" value="1"/>
</dbReference>
<reference evidence="6 7" key="1">
    <citation type="submission" date="2018-02" db="EMBL/GenBank/DDBJ databases">
        <title>The genomes of Aspergillus section Nigri reveals drivers in fungal speciation.</title>
        <authorList>
            <consortium name="DOE Joint Genome Institute"/>
            <person name="Vesth T.C."/>
            <person name="Nybo J."/>
            <person name="Theobald S."/>
            <person name="Brandl J."/>
            <person name="Frisvad J.C."/>
            <person name="Nielsen K.F."/>
            <person name="Lyhne E.K."/>
            <person name="Kogle M.E."/>
            <person name="Kuo A."/>
            <person name="Riley R."/>
            <person name="Clum A."/>
            <person name="Nolan M."/>
            <person name="Lipzen A."/>
            <person name="Salamov A."/>
            <person name="Henrissat B."/>
            <person name="Wiebenga A."/>
            <person name="De vries R.P."/>
            <person name="Grigoriev I.V."/>
            <person name="Mortensen U.H."/>
            <person name="Andersen M.R."/>
            <person name="Baker S.E."/>
        </authorList>
    </citation>
    <scope>NUCLEOTIDE SEQUENCE [LARGE SCALE GENOMIC DNA]</scope>
    <source>
        <strain evidence="6 7">CBS 121593</strain>
    </source>
</reference>
<evidence type="ECO:0000313" key="7">
    <source>
        <dbReference type="Proteomes" id="UP000249402"/>
    </source>
</evidence>
<dbReference type="GeneID" id="37222991"/>
<sequence length="365" mass="40056">MSSVEAGLALGGTVNSVAALGFVPVAIHFRLFDILTRFERPAHSEEVLALYHKDMKSGDHEPCLALVADTLFAMACLGFIDQVDKLYQANAITKHLEATPSALHGALHLTTEVLFASAFLMRKLQADNFKYPFQEKDTPFQYAYQCIGRPDLANQHTYSIMASEGRMDSFNTFMQGKYIKTSSAPERFAALGYDLQSVLNAAGGSVPSTMVDIGGGRGELLLEIKDAFPQLQESDLVVQEFNGDIGDIPGVTLSTWNSKEGNSPQPIKGALVYHLSHVLHNLSDLESARLLQKVAEAMAPYSRLLIHEFAKHADLGNLHPLMIVLHAGRERSQEEWAQLAALAGLRITFEAYPKAGEGLIEMRKI</sequence>
<evidence type="ECO:0000259" key="5">
    <source>
        <dbReference type="Pfam" id="PF00891"/>
    </source>
</evidence>
<accession>A0A395GPP9</accession>
<dbReference type="Proteomes" id="UP000249402">
    <property type="component" value="Unassembled WGS sequence"/>
</dbReference>
<keyword evidence="4" id="KW-0812">Transmembrane</keyword>
<dbReference type="EMBL" id="KZ824464">
    <property type="protein sequence ID" value="RAK97344.1"/>
    <property type="molecule type" value="Genomic_DNA"/>
</dbReference>
<dbReference type="InterPro" id="IPR016461">
    <property type="entry name" value="COMT-like"/>
</dbReference>
<dbReference type="PANTHER" id="PTHR43712:SF18">
    <property type="entry name" value="PUTATIVE (AFU_ORTHOLOGUE AFUA_4G14240)-RELATED"/>
    <property type="match status" value="1"/>
</dbReference>
<proteinExistence type="predicted"/>
<dbReference type="PROSITE" id="PS51683">
    <property type="entry name" value="SAM_OMT_II"/>
    <property type="match status" value="1"/>
</dbReference>
<keyword evidence="3" id="KW-0949">S-adenosyl-L-methionine</keyword>
<organism evidence="6 7">
    <name type="scientific">Aspergillus ibericus CBS 121593</name>
    <dbReference type="NCBI Taxonomy" id="1448316"/>
    <lineage>
        <taxon>Eukaryota</taxon>
        <taxon>Fungi</taxon>
        <taxon>Dikarya</taxon>
        <taxon>Ascomycota</taxon>
        <taxon>Pezizomycotina</taxon>
        <taxon>Eurotiomycetes</taxon>
        <taxon>Eurotiomycetidae</taxon>
        <taxon>Eurotiales</taxon>
        <taxon>Aspergillaceae</taxon>
        <taxon>Aspergillus</taxon>
        <taxon>Aspergillus subgen. Circumdati</taxon>
    </lineage>
</organism>
<keyword evidence="4" id="KW-1133">Transmembrane helix</keyword>
<dbReference type="Gene3D" id="3.40.50.150">
    <property type="entry name" value="Vaccinia Virus protein VP39"/>
    <property type="match status" value="1"/>
</dbReference>
<keyword evidence="7" id="KW-1185">Reference proteome</keyword>
<dbReference type="GO" id="GO:0032259">
    <property type="term" value="P:methylation"/>
    <property type="evidence" value="ECO:0007669"/>
    <property type="project" value="UniProtKB-KW"/>
</dbReference>
<dbReference type="RefSeq" id="XP_025571672.1">
    <property type="nucleotide sequence ID" value="XM_025718126.1"/>
</dbReference>
<feature type="transmembrane region" description="Helical" evidence="4">
    <location>
        <begin position="6"/>
        <end position="27"/>
    </location>
</feature>
<name>A0A395GPP9_9EURO</name>
<evidence type="ECO:0000256" key="2">
    <source>
        <dbReference type="ARBA" id="ARBA00022679"/>
    </source>
</evidence>
<dbReference type="GO" id="GO:0008171">
    <property type="term" value="F:O-methyltransferase activity"/>
    <property type="evidence" value="ECO:0007669"/>
    <property type="project" value="InterPro"/>
</dbReference>